<evidence type="ECO:0000313" key="2">
    <source>
        <dbReference type="EMBL" id="AKH47155.1"/>
    </source>
</evidence>
<name>A0A0F7L5G4_9VIRU</name>
<proteinExistence type="predicted"/>
<accession>A0A0F7L5G4</accession>
<sequence length="136" mass="15079">MTRRTSEGSRSCAAAQATGTTTRAGSCRCRWLWRWPPSAVRCSCARVRRSSRHGHGHQSTCPRPPAPFRDGPAWPAPPPRLARTRCDRRPCTRRRPTPWSADRAPARLPGWPVALPACCHGPARCPQAFPLAARPR</sequence>
<reference evidence="2" key="2">
    <citation type="submission" date="2015-03" db="EMBL/GenBank/DDBJ databases">
        <authorList>
            <person name="Chow C.-E.T."/>
            <person name="Winget D.M."/>
            <person name="White R.A.III."/>
            <person name="Hallam S.J."/>
            <person name="Suttle C.A."/>
        </authorList>
    </citation>
    <scope>NUCLEOTIDE SEQUENCE</scope>
    <source>
        <strain evidence="2">Anoxic2_5</strain>
    </source>
</reference>
<reference evidence="2" key="1">
    <citation type="journal article" date="2015" name="Front. Microbiol.">
        <title>Combining genomic sequencing methods to explore viral diversity and reveal potential virus-host interactions.</title>
        <authorList>
            <person name="Chow C.E."/>
            <person name="Winget D.M."/>
            <person name="White R.A.III."/>
            <person name="Hallam S.J."/>
            <person name="Suttle C.A."/>
        </authorList>
    </citation>
    <scope>NUCLEOTIDE SEQUENCE</scope>
    <source>
        <strain evidence="2">Anoxic2_5</strain>
    </source>
</reference>
<organism evidence="2">
    <name type="scientific">uncultured marine virus</name>
    <dbReference type="NCBI Taxonomy" id="186617"/>
    <lineage>
        <taxon>Viruses</taxon>
        <taxon>environmental samples</taxon>
    </lineage>
</organism>
<evidence type="ECO:0000256" key="1">
    <source>
        <dbReference type="SAM" id="MobiDB-lite"/>
    </source>
</evidence>
<feature type="region of interest" description="Disordered" evidence="1">
    <location>
        <begin position="51"/>
        <end position="79"/>
    </location>
</feature>
<dbReference type="EMBL" id="KR029589">
    <property type="protein sequence ID" value="AKH47155.1"/>
    <property type="molecule type" value="Genomic_DNA"/>
</dbReference>
<protein>
    <submittedName>
        <fullName evidence="2">Uncharacterized protein</fullName>
    </submittedName>
</protein>